<sequence length="46" mass="5062">MEGTGDRREVPTSSQRTGTRVAVVMTSSLEQWGGLFEPQPVKSVRL</sequence>
<reference evidence="1 2" key="1">
    <citation type="journal article" date="2010" name="Nature">
        <title>The Ectocarpus genome and the independent evolution of multicellularity in brown algae.</title>
        <authorList>
            <person name="Cock J.M."/>
            <person name="Sterck L."/>
            <person name="Rouze P."/>
            <person name="Scornet D."/>
            <person name="Allen A.E."/>
            <person name="Amoutzias G."/>
            <person name="Anthouard V."/>
            <person name="Artiguenave F."/>
            <person name="Aury J.M."/>
            <person name="Badger J.H."/>
            <person name="Beszteri B."/>
            <person name="Billiau K."/>
            <person name="Bonnet E."/>
            <person name="Bothwell J.H."/>
            <person name="Bowler C."/>
            <person name="Boyen C."/>
            <person name="Brownlee C."/>
            <person name="Carrano C.J."/>
            <person name="Charrier B."/>
            <person name="Cho G.Y."/>
            <person name="Coelho S.M."/>
            <person name="Collen J."/>
            <person name="Corre E."/>
            <person name="Da Silva C."/>
            <person name="Delage L."/>
            <person name="Delaroque N."/>
            <person name="Dittami S.M."/>
            <person name="Doulbeau S."/>
            <person name="Elias M."/>
            <person name="Farnham G."/>
            <person name="Gachon C.M."/>
            <person name="Gschloessl B."/>
            <person name="Heesch S."/>
            <person name="Jabbari K."/>
            <person name="Jubin C."/>
            <person name="Kawai H."/>
            <person name="Kimura K."/>
            <person name="Kloareg B."/>
            <person name="Kupper F.C."/>
            <person name="Lang D."/>
            <person name="Le Bail A."/>
            <person name="Leblanc C."/>
            <person name="Lerouge P."/>
            <person name="Lohr M."/>
            <person name="Lopez P.J."/>
            <person name="Martens C."/>
            <person name="Maumus F."/>
            <person name="Michel G."/>
            <person name="Miranda-Saavedra D."/>
            <person name="Morales J."/>
            <person name="Moreau H."/>
            <person name="Motomura T."/>
            <person name="Nagasato C."/>
            <person name="Napoli C.A."/>
            <person name="Nelson D.R."/>
            <person name="Nyvall-Collen P."/>
            <person name="Peters A.F."/>
            <person name="Pommier C."/>
            <person name="Potin P."/>
            <person name="Poulain J."/>
            <person name="Quesneville H."/>
            <person name="Read B."/>
            <person name="Rensing S.A."/>
            <person name="Ritter A."/>
            <person name="Rousvoal S."/>
            <person name="Samanta M."/>
            <person name="Samson G."/>
            <person name="Schroeder D.C."/>
            <person name="Segurens B."/>
            <person name="Strittmatter M."/>
            <person name="Tonon T."/>
            <person name="Tregear J.W."/>
            <person name="Valentin K."/>
            <person name="von Dassow P."/>
            <person name="Yamagishi T."/>
            <person name="Van de Peer Y."/>
            <person name="Wincker P."/>
        </authorList>
    </citation>
    <scope>NUCLEOTIDE SEQUENCE [LARGE SCALE GENOMIC DNA]</scope>
    <source>
        <strain evidence="2">Ec32 / CCAP1310/4</strain>
    </source>
</reference>
<dbReference type="EMBL" id="FN649760">
    <property type="protein sequence ID" value="CBN76025.1"/>
    <property type="molecule type" value="Genomic_DNA"/>
</dbReference>
<gene>
    <name evidence="1" type="ORF">Esi_0281_0001</name>
</gene>
<proteinExistence type="predicted"/>
<evidence type="ECO:0000313" key="1">
    <source>
        <dbReference type="EMBL" id="CBN76025.1"/>
    </source>
</evidence>
<protein>
    <submittedName>
        <fullName evidence="1">Uncharacterized protein</fullName>
    </submittedName>
</protein>
<evidence type="ECO:0000313" key="2">
    <source>
        <dbReference type="Proteomes" id="UP000002630"/>
    </source>
</evidence>
<keyword evidence="2" id="KW-1185">Reference proteome</keyword>
<dbReference type="InParanoid" id="D8LK61"/>
<name>D8LK61_ECTSI</name>
<dbReference type="Proteomes" id="UP000002630">
    <property type="component" value="Unassembled WGS sequence"/>
</dbReference>
<accession>D8LK61</accession>
<organism evidence="1 2">
    <name type="scientific">Ectocarpus siliculosus</name>
    <name type="common">Brown alga</name>
    <name type="synonym">Conferva siliculosa</name>
    <dbReference type="NCBI Taxonomy" id="2880"/>
    <lineage>
        <taxon>Eukaryota</taxon>
        <taxon>Sar</taxon>
        <taxon>Stramenopiles</taxon>
        <taxon>Ochrophyta</taxon>
        <taxon>PX clade</taxon>
        <taxon>Phaeophyceae</taxon>
        <taxon>Ectocarpales</taxon>
        <taxon>Ectocarpaceae</taxon>
        <taxon>Ectocarpus</taxon>
    </lineage>
</organism>
<dbReference type="AlphaFoldDB" id="D8LK61"/>